<gene>
    <name evidence="3" type="ORF">SAMN05444398_11467</name>
</gene>
<accession>A0A1M7I266</accession>
<dbReference type="Proteomes" id="UP000183974">
    <property type="component" value="Unassembled WGS sequence"/>
</dbReference>
<dbReference type="STRING" id="337701.SAMN05444398_11467"/>
<keyword evidence="4" id="KW-1185">Reference proteome</keyword>
<protein>
    <submittedName>
        <fullName evidence="3">VCBS repeat-containing protein</fullName>
    </submittedName>
</protein>
<sequence>MGAPEIGGDSTGAIDADSTSLVTGDLDDTSGNIWSDTWSVQSGPSYGSASVDPSTGTWTYDLDETNPAVQALDAGQTLTDTFVIRVQDTGGNDTQTVTITITGVPCFVAGTMIETAAGPRPVESIRPGDLVMTRDENLQPVRWTGQRTVHAPALAQEERMRPIRIRKGALGAGLPRNDLRVSRQHRLLVTGAWVRRMCDVDEVLLPAVRFLGWPGVDLAPPDGPVSYHHLLFDRHQIVLAEGTASESLLLGEEARNTLPPYALLEIEALFPGPDVQRRLATPARLIPPSHLQKRIVEGGQAGRALDTEHDAPTARKRQTS</sequence>
<dbReference type="RefSeq" id="WP_073036738.1">
    <property type="nucleotide sequence ID" value="NZ_BMLR01000014.1"/>
</dbReference>
<evidence type="ECO:0000259" key="2">
    <source>
        <dbReference type="Pfam" id="PF13403"/>
    </source>
</evidence>
<dbReference type="InterPro" id="IPR028992">
    <property type="entry name" value="Hedgehog/Intein_dom"/>
</dbReference>
<dbReference type="Pfam" id="PF13403">
    <property type="entry name" value="Hint_2"/>
    <property type="match status" value="1"/>
</dbReference>
<name>A0A1M7I266_9RHOB</name>
<evidence type="ECO:0000256" key="1">
    <source>
        <dbReference type="SAM" id="MobiDB-lite"/>
    </source>
</evidence>
<dbReference type="Gene3D" id="2.170.16.10">
    <property type="entry name" value="Hedgehog/Intein (Hint) domain"/>
    <property type="match status" value="1"/>
</dbReference>
<dbReference type="EMBL" id="FRBR01000014">
    <property type="protein sequence ID" value="SHM34886.1"/>
    <property type="molecule type" value="Genomic_DNA"/>
</dbReference>
<dbReference type="SUPFAM" id="SSF51294">
    <property type="entry name" value="Hedgehog/intein (Hint) domain"/>
    <property type="match status" value="1"/>
</dbReference>
<evidence type="ECO:0000313" key="3">
    <source>
        <dbReference type="EMBL" id="SHM34886.1"/>
    </source>
</evidence>
<dbReference type="OrthoDB" id="6305173at2"/>
<dbReference type="InterPro" id="IPR013783">
    <property type="entry name" value="Ig-like_fold"/>
</dbReference>
<dbReference type="Gene3D" id="2.60.40.10">
    <property type="entry name" value="Immunoglobulins"/>
    <property type="match status" value="1"/>
</dbReference>
<feature type="region of interest" description="Disordered" evidence="1">
    <location>
        <begin position="1"/>
        <end position="20"/>
    </location>
</feature>
<reference evidence="3 4" key="1">
    <citation type="submission" date="2016-11" db="EMBL/GenBank/DDBJ databases">
        <authorList>
            <person name="Jaros S."/>
            <person name="Januszkiewicz K."/>
            <person name="Wedrychowicz H."/>
        </authorList>
    </citation>
    <scope>NUCLEOTIDE SEQUENCE [LARGE SCALE GENOMIC DNA]</scope>
    <source>
        <strain evidence="3 4">DSM 29589</strain>
    </source>
</reference>
<evidence type="ECO:0000313" key="4">
    <source>
        <dbReference type="Proteomes" id="UP000183974"/>
    </source>
</evidence>
<dbReference type="InterPro" id="IPR036844">
    <property type="entry name" value="Hint_dom_sf"/>
</dbReference>
<dbReference type="NCBIfam" id="TIGR01965">
    <property type="entry name" value="VCBS_repeat"/>
    <property type="match status" value="1"/>
</dbReference>
<dbReference type="AlphaFoldDB" id="A0A1M7I266"/>
<feature type="domain" description="Hedgehog/Intein (Hint)" evidence="2">
    <location>
        <begin position="105"/>
        <end position="251"/>
    </location>
</feature>
<organism evidence="3 4">
    <name type="scientific">Roseovarius pacificus</name>
    <dbReference type="NCBI Taxonomy" id="337701"/>
    <lineage>
        <taxon>Bacteria</taxon>
        <taxon>Pseudomonadati</taxon>
        <taxon>Pseudomonadota</taxon>
        <taxon>Alphaproteobacteria</taxon>
        <taxon>Rhodobacterales</taxon>
        <taxon>Roseobacteraceae</taxon>
        <taxon>Roseovarius</taxon>
    </lineage>
</organism>
<dbReference type="InterPro" id="IPR010221">
    <property type="entry name" value="VCBS_dom"/>
</dbReference>
<feature type="region of interest" description="Disordered" evidence="1">
    <location>
        <begin position="300"/>
        <end position="320"/>
    </location>
</feature>
<proteinExistence type="predicted"/>